<reference evidence="1 2" key="1">
    <citation type="journal article" date="2016" name="Nat. Commun.">
        <title>Ectomycorrhizal ecology is imprinted in the genome of the dominant symbiotic fungus Cenococcum geophilum.</title>
        <authorList>
            <consortium name="DOE Joint Genome Institute"/>
            <person name="Peter M."/>
            <person name="Kohler A."/>
            <person name="Ohm R.A."/>
            <person name="Kuo A."/>
            <person name="Krutzmann J."/>
            <person name="Morin E."/>
            <person name="Arend M."/>
            <person name="Barry K.W."/>
            <person name="Binder M."/>
            <person name="Choi C."/>
            <person name="Clum A."/>
            <person name="Copeland A."/>
            <person name="Grisel N."/>
            <person name="Haridas S."/>
            <person name="Kipfer T."/>
            <person name="LaButti K."/>
            <person name="Lindquist E."/>
            <person name="Lipzen A."/>
            <person name="Maire R."/>
            <person name="Meier B."/>
            <person name="Mihaltcheva S."/>
            <person name="Molinier V."/>
            <person name="Murat C."/>
            <person name="Poggeler S."/>
            <person name="Quandt C.A."/>
            <person name="Sperisen C."/>
            <person name="Tritt A."/>
            <person name="Tisserant E."/>
            <person name="Crous P.W."/>
            <person name="Henrissat B."/>
            <person name="Nehls U."/>
            <person name="Egli S."/>
            <person name="Spatafora J.W."/>
            <person name="Grigoriev I.V."/>
            <person name="Martin F.M."/>
        </authorList>
    </citation>
    <scope>NUCLEOTIDE SEQUENCE [LARGE SCALE GENOMIC DNA]</scope>
    <source>
        <strain evidence="1 2">CBS 459.81</strain>
    </source>
</reference>
<dbReference type="AlphaFoldDB" id="A0A8E2E4D1"/>
<evidence type="ECO:0000313" key="1">
    <source>
        <dbReference type="EMBL" id="OCK77170.1"/>
    </source>
</evidence>
<protein>
    <submittedName>
        <fullName evidence="1">Uncharacterized protein</fullName>
    </submittedName>
</protein>
<keyword evidence="2" id="KW-1185">Reference proteome</keyword>
<accession>A0A8E2E4D1</accession>
<proteinExistence type="predicted"/>
<organism evidence="1 2">
    <name type="scientific">Lepidopterella palustris CBS 459.81</name>
    <dbReference type="NCBI Taxonomy" id="1314670"/>
    <lineage>
        <taxon>Eukaryota</taxon>
        <taxon>Fungi</taxon>
        <taxon>Dikarya</taxon>
        <taxon>Ascomycota</taxon>
        <taxon>Pezizomycotina</taxon>
        <taxon>Dothideomycetes</taxon>
        <taxon>Pleosporomycetidae</taxon>
        <taxon>Mytilinidiales</taxon>
        <taxon>Argynnaceae</taxon>
        <taxon>Lepidopterella</taxon>
    </lineage>
</organism>
<sequence>MAGLAVFKVLVVLIMLGLCELELVELELFVLVPPELLGVLALSVLPDTLLDTLLLLAVPLPLLSVLLVEAPPEVEIEADAEAAAAADVVGVAAAPPPAAPPPMSHPSLSDEVCFDVVEKDLASQVPNVRIQGGERPRQITYSRGSRERPSWAGGMELLHSWNGDRRFTSWSEYMLEAATGVMNESRRSKVAKEVKGAWPLELCLNAPLDCWTVIVAEVGDGEVEPAAVVWVLAAAGVITIAVPDAPLDCWTGMDVCGEGAEPCLVGDGATLVNTDPPNDCAAAVEYPAASGISEGKVDAPFEPWTDAEGDKGAAPWDEEDEDRELWLAAAGLVAVDELAVVELEAPLGCVAGVDNEDGVDAVAWAVSVDELAVNELEILFGCVAGVDGERGEDVAPWLDEAVDAADPVNELLVTLAAELVDTEARLDVAEVAEVVEHCEFEDVTKGRALVPFTMKETSAQSFMLRPFTA</sequence>
<dbReference type="EMBL" id="KV745148">
    <property type="protein sequence ID" value="OCK77170.1"/>
    <property type="molecule type" value="Genomic_DNA"/>
</dbReference>
<gene>
    <name evidence="1" type="ORF">K432DRAFT_461401</name>
</gene>
<name>A0A8E2E4D1_9PEZI</name>
<dbReference type="Proteomes" id="UP000250266">
    <property type="component" value="Unassembled WGS sequence"/>
</dbReference>
<evidence type="ECO:0000313" key="2">
    <source>
        <dbReference type="Proteomes" id="UP000250266"/>
    </source>
</evidence>